<accession>A0AAE1XLZ1</accession>
<dbReference type="EMBL" id="JACGWO010000012">
    <property type="protein sequence ID" value="KAK4414322.1"/>
    <property type="molecule type" value="Genomic_DNA"/>
</dbReference>
<proteinExistence type="predicted"/>
<evidence type="ECO:0000313" key="2">
    <source>
        <dbReference type="Proteomes" id="UP001293254"/>
    </source>
</evidence>
<reference evidence="1" key="1">
    <citation type="submission" date="2020-06" db="EMBL/GenBank/DDBJ databases">
        <authorList>
            <person name="Li T."/>
            <person name="Hu X."/>
            <person name="Zhang T."/>
            <person name="Song X."/>
            <person name="Zhang H."/>
            <person name="Dai N."/>
            <person name="Sheng W."/>
            <person name="Hou X."/>
            <person name="Wei L."/>
        </authorList>
    </citation>
    <scope>NUCLEOTIDE SEQUENCE</scope>
    <source>
        <strain evidence="1">3651</strain>
        <tissue evidence="1">Leaf</tissue>
    </source>
</reference>
<evidence type="ECO:0000313" key="1">
    <source>
        <dbReference type="EMBL" id="KAK4414322.1"/>
    </source>
</evidence>
<dbReference type="AlphaFoldDB" id="A0AAE1XLZ1"/>
<comment type="caution">
    <text evidence="1">The sequence shown here is derived from an EMBL/GenBank/DDBJ whole genome shotgun (WGS) entry which is preliminary data.</text>
</comment>
<organism evidence="1 2">
    <name type="scientific">Sesamum alatum</name>
    <dbReference type="NCBI Taxonomy" id="300844"/>
    <lineage>
        <taxon>Eukaryota</taxon>
        <taxon>Viridiplantae</taxon>
        <taxon>Streptophyta</taxon>
        <taxon>Embryophyta</taxon>
        <taxon>Tracheophyta</taxon>
        <taxon>Spermatophyta</taxon>
        <taxon>Magnoliopsida</taxon>
        <taxon>eudicotyledons</taxon>
        <taxon>Gunneridae</taxon>
        <taxon>Pentapetalae</taxon>
        <taxon>asterids</taxon>
        <taxon>lamiids</taxon>
        <taxon>Lamiales</taxon>
        <taxon>Pedaliaceae</taxon>
        <taxon>Sesamum</taxon>
    </lineage>
</organism>
<protein>
    <submittedName>
        <fullName evidence="1">Uncharacterized protein</fullName>
    </submittedName>
</protein>
<keyword evidence="2" id="KW-1185">Reference proteome</keyword>
<dbReference type="Proteomes" id="UP001293254">
    <property type="component" value="Unassembled WGS sequence"/>
</dbReference>
<gene>
    <name evidence="1" type="ORF">Salat_2845200</name>
</gene>
<reference evidence="1" key="2">
    <citation type="journal article" date="2024" name="Plant">
        <title>Genomic evolution and insights into agronomic trait innovations of Sesamum species.</title>
        <authorList>
            <person name="Miao H."/>
            <person name="Wang L."/>
            <person name="Qu L."/>
            <person name="Liu H."/>
            <person name="Sun Y."/>
            <person name="Le M."/>
            <person name="Wang Q."/>
            <person name="Wei S."/>
            <person name="Zheng Y."/>
            <person name="Lin W."/>
            <person name="Duan Y."/>
            <person name="Cao H."/>
            <person name="Xiong S."/>
            <person name="Wang X."/>
            <person name="Wei L."/>
            <person name="Li C."/>
            <person name="Ma Q."/>
            <person name="Ju M."/>
            <person name="Zhao R."/>
            <person name="Li G."/>
            <person name="Mu C."/>
            <person name="Tian Q."/>
            <person name="Mei H."/>
            <person name="Zhang T."/>
            <person name="Gao T."/>
            <person name="Zhang H."/>
        </authorList>
    </citation>
    <scope>NUCLEOTIDE SEQUENCE</scope>
    <source>
        <tissue evidence="1">Leaf</tissue>
    </source>
</reference>
<sequence>MIKLVSTRIYRTREFILQILKEKKLDVYFPELTGDYDKEAIHNLHHSMDHFNKQILVHCDIAEEKLKMLRPRLVLRKESLPLHRHTGARAPKSMSCPKSGQGFSFELVEGDGIIYRCTDLGMKNAKVKLTFLAQKEIFRDILLSNRAKLLLVPGSNFYKYHSEAKTGYMSNSVKR</sequence>
<name>A0AAE1XLZ1_9LAMI</name>